<dbReference type="OrthoDB" id="372018at2157"/>
<evidence type="ECO:0000259" key="8">
    <source>
        <dbReference type="Pfam" id="PF00155"/>
    </source>
</evidence>
<dbReference type="EC" id="2.6.1.-" evidence="7"/>
<dbReference type="PROSITE" id="PS00105">
    <property type="entry name" value="AA_TRANSFER_CLASS_1"/>
    <property type="match status" value="1"/>
</dbReference>
<feature type="domain" description="Aminotransferase class I/classII large" evidence="8">
    <location>
        <begin position="38"/>
        <end position="392"/>
    </location>
</feature>
<dbReference type="EMBL" id="BDMD01000001">
    <property type="protein sequence ID" value="GBF08290.1"/>
    <property type="molecule type" value="Genomic_DNA"/>
</dbReference>
<dbReference type="PANTHER" id="PTHR46383">
    <property type="entry name" value="ASPARTATE AMINOTRANSFERASE"/>
    <property type="match status" value="1"/>
</dbReference>
<dbReference type="GO" id="GO:0008483">
    <property type="term" value="F:transaminase activity"/>
    <property type="evidence" value="ECO:0007669"/>
    <property type="project" value="UniProtKB-KW"/>
</dbReference>
<protein>
    <recommendedName>
        <fullName evidence="7">Aminotransferase</fullName>
        <ecNumber evidence="7">2.6.1.-</ecNumber>
    </recommendedName>
</protein>
<evidence type="ECO:0000313" key="9">
    <source>
        <dbReference type="EMBL" id="GBF08290.1"/>
    </source>
</evidence>
<dbReference type="InterPro" id="IPR015422">
    <property type="entry name" value="PyrdxlP-dep_Trfase_small"/>
</dbReference>
<dbReference type="SUPFAM" id="SSF53383">
    <property type="entry name" value="PLP-dependent transferases"/>
    <property type="match status" value="1"/>
</dbReference>
<name>A0A401H7D5_AERPX</name>
<dbReference type="GO" id="GO:0006520">
    <property type="term" value="P:amino acid metabolic process"/>
    <property type="evidence" value="ECO:0007669"/>
    <property type="project" value="InterPro"/>
</dbReference>
<dbReference type="CDD" id="cd00609">
    <property type="entry name" value="AAT_like"/>
    <property type="match status" value="1"/>
</dbReference>
<comment type="similarity">
    <text evidence="2 7">Belongs to the class-I pyridoxal-phosphate-dependent aminotransferase family.</text>
</comment>
<gene>
    <name evidence="9" type="ORF">apy_00150</name>
</gene>
<dbReference type="InterPro" id="IPR050596">
    <property type="entry name" value="AspAT/PAT-like"/>
</dbReference>
<evidence type="ECO:0000256" key="7">
    <source>
        <dbReference type="RuleBase" id="RU000481"/>
    </source>
</evidence>
<dbReference type="InterPro" id="IPR015421">
    <property type="entry name" value="PyrdxlP-dep_Trfase_major"/>
</dbReference>
<keyword evidence="4 7" id="KW-0032">Aminotransferase</keyword>
<evidence type="ECO:0000256" key="2">
    <source>
        <dbReference type="ARBA" id="ARBA00007441"/>
    </source>
</evidence>
<evidence type="ECO:0000256" key="3">
    <source>
        <dbReference type="ARBA" id="ARBA00011738"/>
    </source>
</evidence>
<evidence type="ECO:0000256" key="1">
    <source>
        <dbReference type="ARBA" id="ARBA00001933"/>
    </source>
</evidence>
<dbReference type="Proteomes" id="UP000291213">
    <property type="component" value="Unassembled WGS sequence"/>
</dbReference>
<comment type="subunit">
    <text evidence="3">Homodimer.</text>
</comment>
<dbReference type="GO" id="GO:0030170">
    <property type="term" value="F:pyridoxal phosphate binding"/>
    <property type="evidence" value="ECO:0007669"/>
    <property type="project" value="InterPro"/>
</dbReference>
<dbReference type="Gene3D" id="3.90.1150.10">
    <property type="entry name" value="Aspartate Aminotransferase, domain 1"/>
    <property type="match status" value="1"/>
</dbReference>
<dbReference type="InterPro" id="IPR015424">
    <property type="entry name" value="PyrdxlP-dep_Trfase"/>
</dbReference>
<dbReference type="PANTHER" id="PTHR46383:SF1">
    <property type="entry name" value="ASPARTATE AMINOTRANSFERASE"/>
    <property type="match status" value="1"/>
</dbReference>
<evidence type="ECO:0000256" key="4">
    <source>
        <dbReference type="ARBA" id="ARBA00022576"/>
    </source>
</evidence>
<dbReference type="Gene3D" id="3.40.640.10">
    <property type="entry name" value="Type I PLP-dependent aspartate aminotransferase-like (Major domain)"/>
    <property type="match status" value="1"/>
</dbReference>
<comment type="cofactor">
    <cofactor evidence="1 7">
        <name>pyridoxal 5'-phosphate</name>
        <dbReference type="ChEBI" id="CHEBI:597326"/>
    </cofactor>
</comment>
<sequence>MPQKDPTLDIQERVVEIEGETAFAYLAVARKLVQEGRRVISFGIGQPDFPTPHHIREAAKKALDEGFTGYTETAGIPELREAIAWYLNSRYGADVSPEEVIATTGAKTAIFLGMALYLRPGDEVIIPDPSYYAYAQVAKLFGARPVYVPMKFEPGLGFRFDIEGIERAVSEKTRMIVVNNPHNPTGSVFPPDQVEAIHDIARRRGLIILADEIYDNFLYTEKPFKSTLSLPDWRENLVYVNGFSKTFSMTGWRLGYVVLRREVIPKALDLAVTIYSCPPSIAQKAGVAALRGDWGPVREMVEEFRSRARILYDILSQAEGIEPYLPEGAFYMFPRVAGLLRKTGLSVEQLAEKLLYSYGVLVLPGTSFPESVGREHVRLSFATATRDVKEGAEIIVRASRELSRG</sequence>
<accession>A0A401H7D5</accession>
<dbReference type="AlphaFoldDB" id="A0A401H7D5"/>
<evidence type="ECO:0000313" key="10">
    <source>
        <dbReference type="Proteomes" id="UP000291213"/>
    </source>
</evidence>
<dbReference type="InterPro" id="IPR004838">
    <property type="entry name" value="NHTrfase_class1_PyrdxlP-BS"/>
</dbReference>
<reference evidence="9 10" key="1">
    <citation type="submission" date="2017-02" db="EMBL/GenBank/DDBJ databases">
        <title>isolation and characterization of a novel temperate virus Aeropyrum globular virus 1 infecting hyperthermophilic archaeon Aeropyrum.</title>
        <authorList>
            <person name="Yumiya M."/>
            <person name="Yoshida T."/>
            <person name="Sako Y."/>
        </authorList>
    </citation>
    <scope>NUCLEOTIDE SEQUENCE [LARGE SCALE GENOMIC DNA]</scope>
    <source>
        <strain evidence="9 10">YK1-12-2013</strain>
    </source>
</reference>
<dbReference type="FunFam" id="3.40.640.10:FF:000033">
    <property type="entry name" value="Aspartate aminotransferase"/>
    <property type="match status" value="1"/>
</dbReference>
<keyword evidence="5 7" id="KW-0808">Transferase</keyword>
<evidence type="ECO:0000256" key="5">
    <source>
        <dbReference type="ARBA" id="ARBA00022679"/>
    </source>
</evidence>
<proteinExistence type="inferred from homology"/>
<comment type="caution">
    <text evidence="9">The sequence shown here is derived from an EMBL/GenBank/DDBJ whole genome shotgun (WGS) entry which is preliminary data.</text>
</comment>
<keyword evidence="6" id="KW-0663">Pyridoxal phosphate</keyword>
<evidence type="ECO:0000256" key="6">
    <source>
        <dbReference type="ARBA" id="ARBA00022898"/>
    </source>
</evidence>
<organism evidence="9 10">
    <name type="scientific">Aeropyrum pernix</name>
    <dbReference type="NCBI Taxonomy" id="56636"/>
    <lineage>
        <taxon>Archaea</taxon>
        <taxon>Thermoproteota</taxon>
        <taxon>Thermoprotei</taxon>
        <taxon>Desulfurococcales</taxon>
        <taxon>Desulfurococcaceae</taxon>
        <taxon>Aeropyrum</taxon>
    </lineage>
</organism>
<dbReference type="InterPro" id="IPR004839">
    <property type="entry name" value="Aminotransferase_I/II_large"/>
</dbReference>
<dbReference type="RefSeq" id="WP_131159378.1">
    <property type="nucleotide sequence ID" value="NZ_BDMD01000001.1"/>
</dbReference>
<dbReference type="Pfam" id="PF00155">
    <property type="entry name" value="Aminotran_1_2"/>
    <property type="match status" value="1"/>
</dbReference>